<name>A0A365H4P4_9ACTN</name>
<evidence type="ECO:0000313" key="3">
    <source>
        <dbReference type="Proteomes" id="UP000251891"/>
    </source>
</evidence>
<keyword evidence="1" id="KW-1133">Transmembrane helix</keyword>
<evidence type="ECO:0000313" key="2">
    <source>
        <dbReference type="EMBL" id="RAY13988.1"/>
    </source>
</evidence>
<dbReference type="EMBL" id="QLYX01000007">
    <property type="protein sequence ID" value="RAY13988.1"/>
    <property type="molecule type" value="Genomic_DNA"/>
</dbReference>
<sequence>MAGVWWVQVAVAAGFLGLAVLAFCAVRLFRAVGRLGRELERTRRRLEPKQRALRGEFRTLQDGQDYTGPRGGVRST</sequence>
<proteinExistence type="predicted"/>
<keyword evidence="3" id="KW-1185">Reference proteome</keyword>
<gene>
    <name evidence="2" type="ORF">DPM19_17015</name>
</gene>
<keyword evidence="1" id="KW-0472">Membrane</keyword>
<keyword evidence="1" id="KW-0812">Transmembrane</keyword>
<dbReference type="Proteomes" id="UP000251891">
    <property type="component" value="Unassembled WGS sequence"/>
</dbReference>
<reference evidence="2 3" key="1">
    <citation type="submission" date="2018-06" db="EMBL/GenBank/DDBJ databases">
        <title>Actinomadura craniellae sp. nov. isolated from marine sponge Craniella sp.</title>
        <authorList>
            <person name="Li L."/>
            <person name="Xu Q.H."/>
            <person name="Lin H.W."/>
            <person name="Lu Y.H."/>
        </authorList>
    </citation>
    <scope>NUCLEOTIDE SEQUENCE [LARGE SCALE GENOMIC DNA]</scope>
    <source>
        <strain evidence="2 3">LHW63021</strain>
    </source>
</reference>
<evidence type="ECO:0000256" key="1">
    <source>
        <dbReference type="SAM" id="Phobius"/>
    </source>
</evidence>
<protein>
    <submittedName>
        <fullName evidence="2">Uncharacterized protein</fullName>
    </submittedName>
</protein>
<comment type="caution">
    <text evidence="2">The sequence shown here is derived from an EMBL/GenBank/DDBJ whole genome shotgun (WGS) entry which is preliminary data.</text>
</comment>
<dbReference type="AlphaFoldDB" id="A0A365H4P4"/>
<accession>A0A365H4P4</accession>
<feature type="transmembrane region" description="Helical" evidence="1">
    <location>
        <begin position="6"/>
        <end position="29"/>
    </location>
</feature>
<organism evidence="2 3">
    <name type="scientific">Actinomadura craniellae</name>
    <dbReference type="NCBI Taxonomy" id="2231787"/>
    <lineage>
        <taxon>Bacteria</taxon>
        <taxon>Bacillati</taxon>
        <taxon>Actinomycetota</taxon>
        <taxon>Actinomycetes</taxon>
        <taxon>Streptosporangiales</taxon>
        <taxon>Thermomonosporaceae</taxon>
        <taxon>Actinomadura</taxon>
    </lineage>
</organism>